<feature type="binding site" evidence="2">
    <location>
        <begin position="220"/>
        <end position="221"/>
    </location>
    <ligand>
        <name>ATP</name>
        <dbReference type="ChEBI" id="CHEBI:30616"/>
    </ligand>
</feature>
<dbReference type="PANTHER" id="PTHR13504">
    <property type="entry name" value="FIDO DOMAIN-CONTAINING PROTEIN DDB_G0283145"/>
    <property type="match status" value="1"/>
</dbReference>
<dbReference type="InterPro" id="IPR003812">
    <property type="entry name" value="Fido"/>
</dbReference>
<dbReference type="InterPro" id="IPR036597">
    <property type="entry name" value="Fido-like_dom_sf"/>
</dbReference>
<keyword evidence="2" id="KW-0547">Nucleotide-binding</keyword>
<protein>
    <recommendedName>
        <fullName evidence="3">Fido domain-containing protein</fullName>
    </recommendedName>
</protein>
<dbReference type="PANTHER" id="PTHR13504:SF38">
    <property type="entry name" value="FIDO DOMAIN-CONTAINING PROTEIN"/>
    <property type="match status" value="1"/>
</dbReference>
<dbReference type="Pfam" id="PF02661">
    <property type="entry name" value="Fic"/>
    <property type="match status" value="1"/>
</dbReference>
<reference evidence="4 5" key="1">
    <citation type="submission" date="2017-05" db="EMBL/GenBank/DDBJ databases">
        <title>Genome of Chryseobacterium haifense.</title>
        <authorList>
            <person name="Newman J.D."/>
        </authorList>
    </citation>
    <scope>NUCLEOTIDE SEQUENCE [LARGE SCALE GENOMIC DNA]</scope>
    <source>
        <strain evidence="4 5">DSM 19056</strain>
    </source>
</reference>
<evidence type="ECO:0000256" key="2">
    <source>
        <dbReference type="PIRSR" id="PIRSR640198-2"/>
    </source>
</evidence>
<feature type="binding site" evidence="2">
    <location>
        <begin position="189"/>
        <end position="196"/>
    </location>
    <ligand>
        <name>ATP</name>
        <dbReference type="ChEBI" id="CHEBI:30616"/>
    </ligand>
</feature>
<dbReference type="EMBL" id="JASZ02000037">
    <property type="protein sequence ID" value="OWK97174.1"/>
    <property type="molecule type" value="Genomic_DNA"/>
</dbReference>
<name>A0A246B7R4_9FLAO</name>
<keyword evidence="5" id="KW-1185">Reference proteome</keyword>
<dbReference type="RefSeq" id="WP_031502098.1">
    <property type="nucleotide sequence ID" value="NZ_JASZ02000037.1"/>
</dbReference>
<gene>
    <name evidence="4" type="ORF">AP75_12610</name>
</gene>
<dbReference type="InterPro" id="IPR040198">
    <property type="entry name" value="Fido_containing"/>
</dbReference>
<evidence type="ECO:0000259" key="3">
    <source>
        <dbReference type="PROSITE" id="PS51459"/>
    </source>
</evidence>
<dbReference type="PROSITE" id="PS51459">
    <property type="entry name" value="FIDO"/>
    <property type="match status" value="1"/>
</dbReference>
<keyword evidence="2" id="KW-0067">ATP-binding</keyword>
<dbReference type="GO" id="GO:0005524">
    <property type="term" value="F:ATP binding"/>
    <property type="evidence" value="ECO:0007669"/>
    <property type="project" value="UniProtKB-KW"/>
</dbReference>
<accession>A0A246B7R4</accession>
<feature type="active site" evidence="1">
    <location>
        <position position="185"/>
    </location>
</feature>
<evidence type="ECO:0000256" key="1">
    <source>
        <dbReference type="PIRSR" id="PIRSR640198-1"/>
    </source>
</evidence>
<dbReference type="Proteomes" id="UP000197587">
    <property type="component" value="Unassembled WGS sequence"/>
</dbReference>
<comment type="caution">
    <text evidence="4">The sequence shown here is derived from an EMBL/GenBank/DDBJ whole genome shotgun (WGS) entry which is preliminary data.</text>
</comment>
<sequence length="262" mass="30478">MSDFKLLSDVLLEAFTKELSDQLLYSINEAGDTEIEVDYFDFYNAVSSVFSSKIEGEDIELDSFFKHKFLKVEFNPDYTARANDLFAAYELMKTQELNLNNFLNAHAIITKNILPKSQQGLLRNSPMVVMNGEGKIEYVATDPSLVKSEINKLFHDIDMLLSMDLDEYEVLYYSAQIHFWFVKIHPFYDGNGRAGRLLEKWFLVSHFKEKGFALQTEKSYYQNLQAYYKNLRISGYEYEDTDFSKAINFMLMSSNAIIDNNK</sequence>
<feature type="domain" description="Fido" evidence="3">
    <location>
        <begin position="97"/>
        <end position="252"/>
    </location>
</feature>
<dbReference type="Gene3D" id="1.10.3290.10">
    <property type="entry name" value="Fido-like domain"/>
    <property type="match status" value="1"/>
</dbReference>
<evidence type="ECO:0000313" key="4">
    <source>
        <dbReference type="EMBL" id="OWK97174.1"/>
    </source>
</evidence>
<evidence type="ECO:0000313" key="5">
    <source>
        <dbReference type="Proteomes" id="UP000197587"/>
    </source>
</evidence>
<dbReference type="AlphaFoldDB" id="A0A246B7R4"/>
<proteinExistence type="predicted"/>
<dbReference type="SUPFAM" id="SSF140931">
    <property type="entry name" value="Fic-like"/>
    <property type="match status" value="1"/>
</dbReference>
<organism evidence="4 5">
    <name type="scientific">Kaistella haifensis DSM 19056</name>
    <dbReference type="NCBI Taxonomy" id="1450526"/>
    <lineage>
        <taxon>Bacteria</taxon>
        <taxon>Pseudomonadati</taxon>
        <taxon>Bacteroidota</taxon>
        <taxon>Flavobacteriia</taxon>
        <taxon>Flavobacteriales</taxon>
        <taxon>Weeksellaceae</taxon>
        <taxon>Chryseobacterium group</taxon>
        <taxon>Kaistella</taxon>
    </lineage>
</organism>